<evidence type="ECO:0000256" key="2">
    <source>
        <dbReference type="ARBA" id="ARBA00012961"/>
    </source>
</evidence>
<evidence type="ECO:0000313" key="11">
    <source>
        <dbReference type="Proteomes" id="UP000054144"/>
    </source>
</evidence>
<dbReference type="InterPro" id="IPR017665">
    <property type="entry name" value="Guanylate_kinase"/>
</dbReference>
<organism evidence="10 11">
    <name type="scientific">Fistulina hepatica ATCC 64428</name>
    <dbReference type="NCBI Taxonomy" id="1128425"/>
    <lineage>
        <taxon>Eukaryota</taxon>
        <taxon>Fungi</taxon>
        <taxon>Dikarya</taxon>
        <taxon>Basidiomycota</taxon>
        <taxon>Agaricomycotina</taxon>
        <taxon>Agaricomycetes</taxon>
        <taxon>Agaricomycetidae</taxon>
        <taxon>Agaricales</taxon>
        <taxon>Fistulinaceae</taxon>
        <taxon>Fistulina</taxon>
    </lineage>
</organism>
<evidence type="ECO:0000256" key="3">
    <source>
        <dbReference type="ARBA" id="ARBA00016296"/>
    </source>
</evidence>
<keyword evidence="6 10" id="KW-0418">Kinase</keyword>
<evidence type="ECO:0000256" key="5">
    <source>
        <dbReference type="ARBA" id="ARBA00022741"/>
    </source>
</evidence>
<dbReference type="Gene3D" id="3.30.63.10">
    <property type="entry name" value="Guanylate Kinase phosphate binding domain"/>
    <property type="match status" value="1"/>
</dbReference>
<keyword evidence="7" id="KW-0067">ATP-binding</keyword>
<dbReference type="Pfam" id="PF00625">
    <property type="entry name" value="Guanylate_kin"/>
    <property type="match status" value="1"/>
</dbReference>
<reference evidence="10 11" key="1">
    <citation type="journal article" date="2015" name="Fungal Genet. Biol.">
        <title>Evolution of novel wood decay mechanisms in Agaricales revealed by the genome sequences of Fistulina hepatica and Cylindrobasidium torrendii.</title>
        <authorList>
            <person name="Floudas D."/>
            <person name="Held B.W."/>
            <person name="Riley R."/>
            <person name="Nagy L.G."/>
            <person name="Koehler G."/>
            <person name="Ransdell A.S."/>
            <person name="Younus H."/>
            <person name="Chow J."/>
            <person name="Chiniquy J."/>
            <person name="Lipzen A."/>
            <person name="Tritt A."/>
            <person name="Sun H."/>
            <person name="Haridas S."/>
            <person name="LaButti K."/>
            <person name="Ohm R.A."/>
            <person name="Kues U."/>
            <person name="Blanchette R.A."/>
            <person name="Grigoriev I.V."/>
            <person name="Minto R.E."/>
            <person name="Hibbett D.S."/>
        </authorList>
    </citation>
    <scope>NUCLEOTIDE SEQUENCE [LARGE SCALE GENOMIC DNA]</scope>
    <source>
        <strain evidence="10 11">ATCC 64428</strain>
    </source>
</reference>
<protein>
    <recommendedName>
        <fullName evidence="3">Guanylate kinase</fullName>
        <ecNumber evidence="2">2.7.4.8</ecNumber>
    </recommendedName>
    <alternativeName>
        <fullName evidence="8">GMP kinase</fullName>
    </alternativeName>
</protein>
<sequence length="206" mass="23155">MNDFNRPLVVSGPSGVGKSTLLSRLFKEYPDKFGFSVSHTTRNPRPGETEGKEYHFVSRAEFLKLLDEGALMEHAEFSHNFYGTSFQTVHDIQEQGKRCLLDIESEGIRQIKKTNLNPIYLFISPPSMKALRSRLVGRGTESPQAVEKRISTAFKEMAYAREPGVHDYIIVNDDIERAYIQFSKVALGEEIVGDSLPPDADLTTGK</sequence>
<dbReference type="Proteomes" id="UP000054144">
    <property type="component" value="Unassembled WGS sequence"/>
</dbReference>
<keyword evidence="11" id="KW-1185">Reference proteome</keyword>
<evidence type="ECO:0000256" key="7">
    <source>
        <dbReference type="ARBA" id="ARBA00022840"/>
    </source>
</evidence>
<dbReference type="PANTHER" id="PTHR23117:SF13">
    <property type="entry name" value="GUANYLATE KINASE"/>
    <property type="match status" value="1"/>
</dbReference>
<dbReference type="CDD" id="cd00071">
    <property type="entry name" value="GMPK"/>
    <property type="match status" value="1"/>
</dbReference>
<dbReference type="GO" id="GO:0005524">
    <property type="term" value="F:ATP binding"/>
    <property type="evidence" value="ECO:0007669"/>
    <property type="project" value="UniProtKB-KW"/>
</dbReference>
<dbReference type="InterPro" id="IPR027417">
    <property type="entry name" value="P-loop_NTPase"/>
</dbReference>
<evidence type="ECO:0000259" key="9">
    <source>
        <dbReference type="PROSITE" id="PS50052"/>
    </source>
</evidence>
<dbReference type="AlphaFoldDB" id="A0A0D7A5A4"/>
<dbReference type="GO" id="GO:0004385">
    <property type="term" value="F:GMP kinase activity"/>
    <property type="evidence" value="ECO:0007669"/>
    <property type="project" value="UniProtKB-EC"/>
</dbReference>
<evidence type="ECO:0000256" key="1">
    <source>
        <dbReference type="ARBA" id="ARBA00005790"/>
    </source>
</evidence>
<dbReference type="OrthoDB" id="6334211at2759"/>
<keyword evidence="5" id="KW-0547">Nucleotide-binding</keyword>
<dbReference type="InterPro" id="IPR008144">
    <property type="entry name" value="Guanylate_kin-like_dom"/>
</dbReference>
<dbReference type="GO" id="GO:0005829">
    <property type="term" value="C:cytosol"/>
    <property type="evidence" value="ECO:0007669"/>
    <property type="project" value="TreeGrafter"/>
</dbReference>
<evidence type="ECO:0000256" key="8">
    <source>
        <dbReference type="ARBA" id="ARBA00030128"/>
    </source>
</evidence>
<dbReference type="EMBL" id="KN882045">
    <property type="protein sequence ID" value="KIY45998.1"/>
    <property type="molecule type" value="Genomic_DNA"/>
</dbReference>
<dbReference type="SUPFAM" id="SSF52540">
    <property type="entry name" value="P-loop containing nucleoside triphosphate hydrolases"/>
    <property type="match status" value="1"/>
</dbReference>
<feature type="domain" description="Guanylate kinase-like" evidence="9">
    <location>
        <begin position="5"/>
        <end position="187"/>
    </location>
</feature>
<dbReference type="EC" id="2.7.4.8" evidence="2"/>
<gene>
    <name evidence="10" type="ORF">FISHEDRAFT_76231</name>
</gene>
<dbReference type="InterPro" id="IPR020590">
    <property type="entry name" value="Guanylate_kinase_CS"/>
</dbReference>
<dbReference type="FunFam" id="3.40.50.300:FF:000776">
    <property type="entry name" value="Guanylate kinase 2"/>
    <property type="match status" value="1"/>
</dbReference>
<proteinExistence type="inferred from homology"/>
<accession>A0A0D7A5A4</accession>
<evidence type="ECO:0000256" key="6">
    <source>
        <dbReference type="ARBA" id="ARBA00022777"/>
    </source>
</evidence>
<evidence type="ECO:0000256" key="4">
    <source>
        <dbReference type="ARBA" id="ARBA00022679"/>
    </source>
</evidence>
<dbReference type="NCBIfam" id="TIGR03263">
    <property type="entry name" value="guanyl_kin"/>
    <property type="match status" value="1"/>
</dbReference>
<dbReference type="Gene3D" id="3.40.50.300">
    <property type="entry name" value="P-loop containing nucleotide triphosphate hydrolases"/>
    <property type="match status" value="1"/>
</dbReference>
<dbReference type="FunFam" id="3.30.63.10:FF:000002">
    <property type="entry name" value="Guanylate kinase 1"/>
    <property type="match status" value="1"/>
</dbReference>
<evidence type="ECO:0000313" key="10">
    <source>
        <dbReference type="EMBL" id="KIY45998.1"/>
    </source>
</evidence>
<dbReference type="SMART" id="SM00072">
    <property type="entry name" value="GuKc"/>
    <property type="match status" value="1"/>
</dbReference>
<dbReference type="PROSITE" id="PS50052">
    <property type="entry name" value="GUANYLATE_KINASE_2"/>
    <property type="match status" value="1"/>
</dbReference>
<dbReference type="InterPro" id="IPR008145">
    <property type="entry name" value="GK/Ca_channel_bsu"/>
</dbReference>
<comment type="similarity">
    <text evidence="1">Belongs to the guanylate kinase family.</text>
</comment>
<dbReference type="PROSITE" id="PS00856">
    <property type="entry name" value="GUANYLATE_KINASE_1"/>
    <property type="match status" value="1"/>
</dbReference>
<dbReference type="PANTHER" id="PTHR23117">
    <property type="entry name" value="GUANYLATE KINASE-RELATED"/>
    <property type="match status" value="1"/>
</dbReference>
<name>A0A0D7A5A4_9AGAR</name>
<keyword evidence="4" id="KW-0808">Transferase</keyword>